<name>A0A8S5SHK1_9CAUD</name>
<accession>A0A8S5SHK1</accession>
<protein>
    <submittedName>
        <fullName evidence="1">Uncharacterized protein</fullName>
    </submittedName>
</protein>
<organism evidence="1">
    <name type="scientific">Siphoviridae sp. ctzyE57</name>
    <dbReference type="NCBI Taxonomy" id="2827982"/>
    <lineage>
        <taxon>Viruses</taxon>
        <taxon>Duplodnaviria</taxon>
        <taxon>Heunggongvirae</taxon>
        <taxon>Uroviricota</taxon>
        <taxon>Caudoviricetes</taxon>
    </lineage>
</organism>
<proteinExistence type="predicted"/>
<evidence type="ECO:0000313" key="1">
    <source>
        <dbReference type="EMBL" id="DAF50135.1"/>
    </source>
</evidence>
<sequence>MRANPYRYGHKVSRGRLRHACRLLSQGIGRRAAREPAHRFLYVVGRVLQRDVQPGNLGYKVRLFNPA</sequence>
<dbReference type="EMBL" id="BK032592">
    <property type="protein sequence ID" value="DAF50135.1"/>
    <property type="molecule type" value="Genomic_DNA"/>
</dbReference>
<reference evidence="1" key="1">
    <citation type="journal article" date="2021" name="Proc. Natl. Acad. Sci. U.S.A.">
        <title>A Catalog of Tens of Thousands of Viruses from Human Metagenomes Reveals Hidden Associations with Chronic Diseases.</title>
        <authorList>
            <person name="Tisza M.J."/>
            <person name="Buck C.B."/>
        </authorList>
    </citation>
    <scope>NUCLEOTIDE SEQUENCE</scope>
    <source>
        <strain evidence="1">CtzyE57</strain>
    </source>
</reference>